<evidence type="ECO:0000313" key="1">
    <source>
        <dbReference type="EMBL" id="GAA2120417.1"/>
    </source>
</evidence>
<reference evidence="1 2" key="1">
    <citation type="journal article" date="2019" name="Int. J. Syst. Evol. Microbiol.">
        <title>The Global Catalogue of Microorganisms (GCM) 10K type strain sequencing project: providing services to taxonomists for standard genome sequencing and annotation.</title>
        <authorList>
            <consortium name="The Broad Institute Genomics Platform"/>
            <consortium name="The Broad Institute Genome Sequencing Center for Infectious Disease"/>
            <person name="Wu L."/>
            <person name="Ma J."/>
        </authorList>
    </citation>
    <scope>NUCLEOTIDE SEQUENCE [LARGE SCALE GENOMIC DNA]</scope>
    <source>
        <strain evidence="1 2">JCM 13850</strain>
    </source>
</reference>
<sequence length="208" mass="22323">MSEFLFSVYVMLDELKMIEAITSDQVARAPGNQGMLTFVFAHPNSVVLRDLNASAAYIDIRSGLAWNLFVVGYAPGPHGQPDLVSKPQVFDEVRRTIPAPWRYSGLCDLVSVMAYQGHAGLIDWSSMRSVTITGPDGGYTDRSIGEISELMADWHDDPPGLADYAAGEPPAARSLTVSRLAPALGFLGNAVGGGVLGNTVYDLLKALH</sequence>
<evidence type="ECO:0000313" key="2">
    <source>
        <dbReference type="Proteomes" id="UP001501020"/>
    </source>
</evidence>
<dbReference type="RefSeq" id="WP_344260918.1">
    <property type="nucleotide sequence ID" value="NZ_BAAAMR010000002.1"/>
</dbReference>
<name>A0ABN2Y534_9ACTN</name>
<protein>
    <submittedName>
        <fullName evidence="1">Uncharacterized protein</fullName>
    </submittedName>
</protein>
<gene>
    <name evidence="1" type="ORF">GCM10009727_05130</name>
</gene>
<dbReference type="Proteomes" id="UP001501020">
    <property type="component" value="Unassembled WGS sequence"/>
</dbReference>
<proteinExistence type="predicted"/>
<keyword evidence="2" id="KW-1185">Reference proteome</keyword>
<comment type="caution">
    <text evidence="1">The sequence shown here is derived from an EMBL/GenBank/DDBJ whole genome shotgun (WGS) entry which is preliminary data.</text>
</comment>
<dbReference type="EMBL" id="BAAAMR010000002">
    <property type="protein sequence ID" value="GAA2120417.1"/>
    <property type="molecule type" value="Genomic_DNA"/>
</dbReference>
<accession>A0ABN2Y534</accession>
<organism evidence="1 2">
    <name type="scientific">Actinomadura napierensis</name>
    <dbReference type="NCBI Taxonomy" id="267854"/>
    <lineage>
        <taxon>Bacteria</taxon>
        <taxon>Bacillati</taxon>
        <taxon>Actinomycetota</taxon>
        <taxon>Actinomycetes</taxon>
        <taxon>Streptosporangiales</taxon>
        <taxon>Thermomonosporaceae</taxon>
        <taxon>Actinomadura</taxon>
    </lineage>
</organism>